<evidence type="ECO:0000256" key="1">
    <source>
        <dbReference type="ARBA" id="ARBA00004141"/>
    </source>
</evidence>
<dbReference type="AlphaFoldDB" id="A0A9Q0ANX4"/>
<dbReference type="EMBL" id="JAFIMR010000017">
    <property type="protein sequence ID" value="KAI1868287.1"/>
    <property type="molecule type" value="Genomic_DNA"/>
</dbReference>
<evidence type="ECO:0000256" key="4">
    <source>
        <dbReference type="ARBA" id="ARBA00023136"/>
    </source>
</evidence>
<feature type="region of interest" description="Disordered" evidence="6">
    <location>
        <begin position="306"/>
        <end position="350"/>
    </location>
</feature>
<evidence type="ECO:0000256" key="7">
    <source>
        <dbReference type="SAM" id="Phobius"/>
    </source>
</evidence>
<feature type="transmembrane region" description="Helical" evidence="7">
    <location>
        <begin position="54"/>
        <end position="75"/>
    </location>
</feature>
<feature type="transmembrane region" description="Helical" evidence="7">
    <location>
        <begin position="27"/>
        <end position="47"/>
    </location>
</feature>
<feature type="transmembrane region" description="Helical" evidence="7">
    <location>
        <begin position="140"/>
        <end position="160"/>
    </location>
</feature>
<dbReference type="PANTHER" id="PTHR33048:SF129">
    <property type="entry name" value="INTEGRAL MEMBRANE PROTEIN-RELATED"/>
    <property type="match status" value="1"/>
</dbReference>
<dbReference type="InterPro" id="IPR049326">
    <property type="entry name" value="Rhodopsin_dom_fungi"/>
</dbReference>
<dbReference type="InterPro" id="IPR052337">
    <property type="entry name" value="SAT4-like"/>
</dbReference>
<dbReference type="Proteomes" id="UP000829685">
    <property type="component" value="Unassembled WGS sequence"/>
</dbReference>
<evidence type="ECO:0000256" key="6">
    <source>
        <dbReference type="SAM" id="MobiDB-lite"/>
    </source>
</evidence>
<protein>
    <recommendedName>
        <fullName evidence="8">Rhodopsin domain-containing protein</fullName>
    </recommendedName>
</protein>
<evidence type="ECO:0000313" key="10">
    <source>
        <dbReference type="Proteomes" id="UP000829685"/>
    </source>
</evidence>
<keyword evidence="10" id="KW-1185">Reference proteome</keyword>
<sequence>MANSSNTTSLPTIPFQESPDYKGHEVLSLNAALIACTSFILALRLYVRSFMSKALGVDDLFAVLAYGCLVALSAFEIRSVQFGSGAHIQFVPGPLVAHFFESLVNNTLIYFFGTGLMRLSIVAFLPRLAQDLTSPIFNKLVYGIGIVIIVQTLGCFFYRLTECTPIKDIWLVPTTPGLNCVSPQQENSMMVGHQAVGIMIDFALLALPIWVVHTKMLFSQRKIQVILVFSVGVFVLVTGIIRIVMLKTLLFLEDLTFNMSTIGPWTDLEGHVGLWCASFPALQPILRIVAYKIGLRSALYSYDKDPKSGNTGNGTSSVKWAGPSRSNNGYVRKGSGIDADDGSEKGIISSNEGGIELGNLNSMDRAIHRKVEVDVSVEEAPRGKRLEQDYGHINGKPNQNWADL</sequence>
<comment type="similarity">
    <text evidence="5">Belongs to the SAT4 family.</text>
</comment>
<feature type="transmembrane region" description="Helical" evidence="7">
    <location>
        <begin position="191"/>
        <end position="213"/>
    </location>
</feature>
<organism evidence="9 10">
    <name type="scientific">Neoarthrinium moseri</name>
    <dbReference type="NCBI Taxonomy" id="1658444"/>
    <lineage>
        <taxon>Eukaryota</taxon>
        <taxon>Fungi</taxon>
        <taxon>Dikarya</taxon>
        <taxon>Ascomycota</taxon>
        <taxon>Pezizomycotina</taxon>
        <taxon>Sordariomycetes</taxon>
        <taxon>Xylariomycetidae</taxon>
        <taxon>Amphisphaeriales</taxon>
        <taxon>Apiosporaceae</taxon>
        <taxon>Neoarthrinium</taxon>
    </lineage>
</organism>
<gene>
    <name evidence="9" type="ORF">JX265_007110</name>
</gene>
<evidence type="ECO:0000313" key="9">
    <source>
        <dbReference type="EMBL" id="KAI1868287.1"/>
    </source>
</evidence>
<dbReference type="GO" id="GO:0016020">
    <property type="term" value="C:membrane"/>
    <property type="evidence" value="ECO:0007669"/>
    <property type="project" value="UniProtKB-SubCell"/>
</dbReference>
<evidence type="ECO:0000256" key="2">
    <source>
        <dbReference type="ARBA" id="ARBA00022692"/>
    </source>
</evidence>
<evidence type="ECO:0000256" key="3">
    <source>
        <dbReference type="ARBA" id="ARBA00022989"/>
    </source>
</evidence>
<feature type="compositionally biased region" description="Polar residues" evidence="6">
    <location>
        <begin position="308"/>
        <end position="329"/>
    </location>
</feature>
<feature type="transmembrane region" description="Helical" evidence="7">
    <location>
        <begin position="225"/>
        <end position="252"/>
    </location>
</feature>
<proteinExistence type="inferred from homology"/>
<reference evidence="9" key="1">
    <citation type="submission" date="2021-03" db="EMBL/GenBank/DDBJ databases">
        <title>Revisited historic fungal species revealed as producer of novel bioactive compounds through whole genome sequencing and comparative genomics.</title>
        <authorList>
            <person name="Vignolle G.A."/>
            <person name="Hochenegger N."/>
            <person name="Mach R.L."/>
            <person name="Mach-Aigner A.R."/>
            <person name="Javad Rahimi M."/>
            <person name="Salim K.A."/>
            <person name="Chan C.M."/>
            <person name="Lim L.B.L."/>
            <person name="Cai F."/>
            <person name="Druzhinina I.S."/>
            <person name="U'Ren J.M."/>
            <person name="Derntl C."/>
        </authorList>
    </citation>
    <scope>NUCLEOTIDE SEQUENCE</scope>
    <source>
        <strain evidence="9">TUCIM 5799</strain>
    </source>
</reference>
<name>A0A9Q0ANX4_9PEZI</name>
<feature type="domain" description="Rhodopsin" evidence="8">
    <location>
        <begin position="43"/>
        <end position="287"/>
    </location>
</feature>
<comment type="subcellular location">
    <subcellularLocation>
        <location evidence="1">Membrane</location>
        <topology evidence="1">Multi-pass membrane protein</topology>
    </subcellularLocation>
</comment>
<comment type="caution">
    <text evidence="9">The sequence shown here is derived from an EMBL/GenBank/DDBJ whole genome shotgun (WGS) entry which is preliminary data.</text>
</comment>
<dbReference type="PANTHER" id="PTHR33048">
    <property type="entry name" value="PTH11-LIKE INTEGRAL MEMBRANE PROTEIN (AFU_ORTHOLOGUE AFUA_5G11245)"/>
    <property type="match status" value="1"/>
</dbReference>
<dbReference type="Pfam" id="PF20684">
    <property type="entry name" value="Fung_rhodopsin"/>
    <property type="match status" value="1"/>
</dbReference>
<keyword evidence="4 7" id="KW-0472">Membrane</keyword>
<keyword evidence="2 7" id="KW-0812">Transmembrane</keyword>
<feature type="transmembrane region" description="Helical" evidence="7">
    <location>
        <begin position="108"/>
        <end position="128"/>
    </location>
</feature>
<accession>A0A9Q0ANX4</accession>
<evidence type="ECO:0000259" key="8">
    <source>
        <dbReference type="Pfam" id="PF20684"/>
    </source>
</evidence>
<evidence type="ECO:0000256" key="5">
    <source>
        <dbReference type="ARBA" id="ARBA00038359"/>
    </source>
</evidence>
<keyword evidence="3 7" id="KW-1133">Transmembrane helix</keyword>